<gene>
    <name evidence="6" type="primary">yesO_1</name>
    <name evidence="6" type="ORF">CLBCK_10000</name>
</gene>
<evidence type="ECO:0000313" key="6">
    <source>
        <dbReference type="EMBL" id="OOM63436.1"/>
    </source>
</evidence>
<dbReference type="CDD" id="cd13585">
    <property type="entry name" value="PBP2_TMBP_like"/>
    <property type="match status" value="1"/>
</dbReference>
<dbReference type="InterPro" id="IPR006059">
    <property type="entry name" value="SBP"/>
</dbReference>
<dbReference type="PANTHER" id="PTHR43649">
    <property type="entry name" value="ARABINOSE-BINDING PROTEIN-RELATED"/>
    <property type="match status" value="1"/>
</dbReference>
<comment type="similarity">
    <text evidence="2">Belongs to the bacterial solute-binding protein 1 family.</text>
</comment>
<name>A0A1S8SCS1_CLOBE</name>
<dbReference type="SUPFAM" id="SSF53850">
    <property type="entry name" value="Periplasmic binding protein-like II"/>
    <property type="match status" value="1"/>
</dbReference>
<dbReference type="Gene3D" id="3.40.190.10">
    <property type="entry name" value="Periplasmic binding protein-like II"/>
    <property type="match status" value="1"/>
</dbReference>
<evidence type="ECO:0000256" key="4">
    <source>
        <dbReference type="ARBA" id="ARBA00022729"/>
    </source>
</evidence>
<dbReference type="Proteomes" id="UP000190973">
    <property type="component" value="Unassembled WGS sequence"/>
</dbReference>
<sequence>MKMKKLISMVIAFTLTATSLIGCGSSGGDSKAQGGADSSGKTTLKMAVWDKDKTAYLQPAIDAYKSKDPNVEIELVDISSAEYQDKLSVMLSGGSDDIDLITVKDTPGYSSMVNKKQLEPLDSYISKDEVKLDSYSGTAEQLKVEDKLYALPFRSDFWVLYYNKDLFDKAGIAYPTNDITWTQYEELAKKIASGEGTNRVYGTHDHTWRSTVQLPAVLDGKNTIIQKDYSFLKPFYEMALRMQNDKVMMDYASLKTGSIHYSGVFENNQTAMLPMGTWFMGQLMADKAKGTTNVNWGIVKYPHADSVKPGTTIGTITSLAINSKSSKKDAAWNFLKFFTGEEGAATIAKTGTLPAIKSGDVINTITSQKGFPTDESSKKALETEKTYLEMPVNAKSAAIEVILNEEHDLIMTGSTSVDDGLKELSKRVSEELEK</sequence>
<evidence type="ECO:0000256" key="1">
    <source>
        <dbReference type="ARBA" id="ARBA00004196"/>
    </source>
</evidence>
<comment type="subcellular location">
    <subcellularLocation>
        <location evidence="1">Cell envelope</location>
    </subcellularLocation>
</comment>
<feature type="signal peptide" evidence="5">
    <location>
        <begin position="1"/>
        <end position="19"/>
    </location>
</feature>
<evidence type="ECO:0000256" key="5">
    <source>
        <dbReference type="SAM" id="SignalP"/>
    </source>
</evidence>
<dbReference type="PROSITE" id="PS51257">
    <property type="entry name" value="PROKAR_LIPOPROTEIN"/>
    <property type="match status" value="1"/>
</dbReference>
<dbReference type="InterPro" id="IPR050490">
    <property type="entry name" value="Bact_solute-bd_prot1"/>
</dbReference>
<dbReference type="Pfam" id="PF01547">
    <property type="entry name" value="SBP_bac_1"/>
    <property type="match status" value="1"/>
</dbReference>
<dbReference type="AlphaFoldDB" id="A0A1S8SCS1"/>
<accession>A0A1S8SCS1</accession>
<keyword evidence="4 5" id="KW-0732">Signal</keyword>
<dbReference type="RefSeq" id="WP_077837769.1">
    <property type="nucleotide sequence ID" value="NZ_JABTAE010000001.1"/>
</dbReference>
<dbReference type="EMBL" id="LZZI01000012">
    <property type="protein sequence ID" value="OOM63436.1"/>
    <property type="molecule type" value="Genomic_DNA"/>
</dbReference>
<evidence type="ECO:0000313" key="7">
    <source>
        <dbReference type="Proteomes" id="UP000190973"/>
    </source>
</evidence>
<reference evidence="6 7" key="1">
    <citation type="submission" date="2016-05" db="EMBL/GenBank/DDBJ databases">
        <title>Microbial solvent formation.</title>
        <authorList>
            <person name="Poehlein A."/>
            <person name="Montoya Solano J.D."/>
            <person name="Flitsch S."/>
            <person name="Krabben P."/>
            <person name="Duerre P."/>
            <person name="Daniel R."/>
        </authorList>
    </citation>
    <scope>NUCLEOTIDE SEQUENCE [LARGE SCALE GENOMIC DNA]</scope>
    <source>
        <strain evidence="6 7">DSM 53</strain>
    </source>
</reference>
<organism evidence="6 7">
    <name type="scientific">Clostridium beijerinckii</name>
    <name type="common">Clostridium MP</name>
    <dbReference type="NCBI Taxonomy" id="1520"/>
    <lineage>
        <taxon>Bacteria</taxon>
        <taxon>Bacillati</taxon>
        <taxon>Bacillota</taxon>
        <taxon>Clostridia</taxon>
        <taxon>Eubacteriales</taxon>
        <taxon>Clostridiaceae</taxon>
        <taxon>Clostridium</taxon>
    </lineage>
</organism>
<dbReference type="GO" id="GO:0030313">
    <property type="term" value="C:cell envelope"/>
    <property type="evidence" value="ECO:0007669"/>
    <property type="project" value="UniProtKB-SubCell"/>
</dbReference>
<dbReference type="PANTHER" id="PTHR43649:SF31">
    <property type="entry name" value="SN-GLYCEROL-3-PHOSPHATE-BINDING PERIPLASMIC PROTEIN UGPB"/>
    <property type="match status" value="1"/>
</dbReference>
<evidence type="ECO:0000256" key="3">
    <source>
        <dbReference type="ARBA" id="ARBA00022448"/>
    </source>
</evidence>
<proteinExistence type="inferred from homology"/>
<comment type="caution">
    <text evidence="6">The sequence shown here is derived from an EMBL/GenBank/DDBJ whole genome shotgun (WGS) entry which is preliminary data.</text>
</comment>
<protein>
    <submittedName>
        <fullName evidence="6">Putative ABC transporter substrate-binding protein YesO</fullName>
    </submittedName>
</protein>
<evidence type="ECO:0000256" key="2">
    <source>
        <dbReference type="ARBA" id="ARBA00008520"/>
    </source>
</evidence>
<feature type="chain" id="PRO_5038879568" evidence="5">
    <location>
        <begin position="20"/>
        <end position="434"/>
    </location>
</feature>
<keyword evidence="3" id="KW-0813">Transport</keyword>